<dbReference type="AlphaFoldDB" id="A0A1H6F4R4"/>
<accession>A0A1H6F4R4</accession>
<keyword evidence="3" id="KW-1185">Reference proteome</keyword>
<proteinExistence type="predicted"/>
<organism evidence="2 3">
    <name type="scientific">Candidatus Venteria ishoeyi</name>
    <dbReference type="NCBI Taxonomy" id="1899563"/>
    <lineage>
        <taxon>Bacteria</taxon>
        <taxon>Pseudomonadati</taxon>
        <taxon>Pseudomonadota</taxon>
        <taxon>Gammaproteobacteria</taxon>
        <taxon>Thiotrichales</taxon>
        <taxon>Thiotrichaceae</taxon>
        <taxon>Venteria</taxon>
    </lineage>
</organism>
<evidence type="ECO:0000313" key="2">
    <source>
        <dbReference type="EMBL" id="SEH04553.1"/>
    </source>
</evidence>
<keyword evidence="1" id="KW-0472">Membrane</keyword>
<keyword evidence="1" id="KW-0812">Transmembrane</keyword>
<evidence type="ECO:0000313" key="3">
    <source>
        <dbReference type="Proteomes" id="UP000236724"/>
    </source>
</evidence>
<feature type="transmembrane region" description="Helical" evidence="1">
    <location>
        <begin position="12"/>
        <end position="32"/>
    </location>
</feature>
<protein>
    <submittedName>
        <fullName evidence="2">Uncharacterized protein</fullName>
    </submittedName>
</protein>
<evidence type="ECO:0000256" key="1">
    <source>
        <dbReference type="SAM" id="Phobius"/>
    </source>
</evidence>
<gene>
    <name evidence="2" type="ORF">MBHS_00400</name>
</gene>
<sequence>MYKKKGLLQKTALYSGGSSFFLALVCAIFLFVKIGTIGFNDPVSASFLAALFFFVFVGIVLMVIGLADIPSFSFDEQDDSTTIN</sequence>
<dbReference type="Proteomes" id="UP000236724">
    <property type="component" value="Unassembled WGS sequence"/>
</dbReference>
<dbReference type="OrthoDB" id="7067467at2"/>
<feature type="transmembrane region" description="Helical" evidence="1">
    <location>
        <begin position="44"/>
        <end position="67"/>
    </location>
</feature>
<name>A0A1H6F4R4_9GAMM</name>
<dbReference type="RefSeq" id="WP_103918606.1">
    <property type="nucleotide sequence ID" value="NZ_FMSV02000059.1"/>
</dbReference>
<dbReference type="EMBL" id="FMSV02000059">
    <property type="protein sequence ID" value="SEH04553.1"/>
    <property type="molecule type" value="Genomic_DNA"/>
</dbReference>
<reference evidence="2 3" key="1">
    <citation type="submission" date="2016-10" db="EMBL/GenBank/DDBJ databases">
        <authorList>
            <person name="de Groot N.N."/>
        </authorList>
    </citation>
    <scope>NUCLEOTIDE SEQUENCE [LARGE SCALE GENOMIC DNA]</scope>
    <source>
        <strain evidence="2">MBHS1</strain>
    </source>
</reference>
<keyword evidence="1" id="KW-1133">Transmembrane helix</keyword>